<dbReference type="Proteomes" id="UP001489004">
    <property type="component" value="Unassembled WGS sequence"/>
</dbReference>
<proteinExistence type="predicted"/>
<comment type="caution">
    <text evidence="2">The sequence shown here is derived from an EMBL/GenBank/DDBJ whole genome shotgun (WGS) entry which is preliminary data.</text>
</comment>
<sequence>MYEMVDAQQQITLWERVLGNLDLAPLILQHLSTRQLFQATTISKSFHAKLHCSSYQAGESPTRLGPRELHQQGPSRGRS</sequence>
<evidence type="ECO:0000313" key="2">
    <source>
        <dbReference type="EMBL" id="KAK9830285.1"/>
    </source>
</evidence>
<keyword evidence="3" id="KW-1185">Reference proteome</keyword>
<dbReference type="AlphaFoldDB" id="A0AAW1R9Q2"/>
<name>A0AAW1R9Q2_9CHLO</name>
<evidence type="ECO:0000256" key="1">
    <source>
        <dbReference type="SAM" id="MobiDB-lite"/>
    </source>
</evidence>
<protein>
    <recommendedName>
        <fullName evidence="4">F-box domain-containing protein</fullName>
    </recommendedName>
</protein>
<accession>A0AAW1R9Q2</accession>
<evidence type="ECO:0000313" key="3">
    <source>
        <dbReference type="Proteomes" id="UP001489004"/>
    </source>
</evidence>
<feature type="region of interest" description="Disordered" evidence="1">
    <location>
        <begin position="56"/>
        <end position="79"/>
    </location>
</feature>
<organism evidence="2 3">
    <name type="scientific">[Myrmecia] bisecta</name>
    <dbReference type="NCBI Taxonomy" id="41462"/>
    <lineage>
        <taxon>Eukaryota</taxon>
        <taxon>Viridiplantae</taxon>
        <taxon>Chlorophyta</taxon>
        <taxon>core chlorophytes</taxon>
        <taxon>Trebouxiophyceae</taxon>
        <taxon>Trebouxiales</taxon>
        <taxon>Trebouxiaceae</taxon>
        <taxon>Myrmecia</taxon>
    </lineage>
</organism>
<reference evidence="2 3" key="1">
    <citation type="journal article" date="2024" name="Nat. Commun.">
        <title>Phylogenomics reveals the evolutionary origins of lichenization in chlorophyte algae.</title>
        <authorList>
            <person name="Puginier C."/>
            <person name="Libourel C."/>
            <person name="Otte J."/>
            <person name="Skaloud P."/>
            <person name="Haon M."/>
            <person name="Grisel S."/>
            <person name="Petersen M."/>
            <person name="Berrin J.G."/>
            <person name="Delaux P.M."/>
            <person name="Dal Grande F."/>
            <person name="Keller J."/>
        </authorList>
    </citation>
    <scope>NUCLEOTIDE SEQUENCE [LARGE SCALE GENOMIC DNA]</scope>
    <source>
        <strain evidence="2 3">SAG 2043</strain>
    </source>
</reference>
<dbReference type="EMBL" id="JALJOR010000001">
    <property type="protein sequence ID" value="KAK9830285.1"/>
    <property type="molecule type" value="Genomic_DNA"/>
</dbReference>
<gene>
    <name evidence="2" type="ORF">WJX72_010814</name>
</gene>
<evidence type="ECO:0008006" key="4">
    <source>
        <dbReference type="Google" id="ProtNLM"/>
    </source>
</evidence>